<keyword evidence="2 5" id="KW-0812">Transmembrane</keyword>
<feature type="transmembrane region" description="Helical" evidence="5">
    <location>
        <begin position="239"/>
        <end position="257"/>
    </location>
</feature>
<evidence type="ECO:0000256" key="5">
    <source>
        <dbReference type="SAM" id="Phobius"/>
    </source>
</evidence>
<feature type="transmembrane region" description="Helical" evidence="5">
    <location>
        <begin position="144"/>
        <end position="163"/>
    </location>
</feature>
<keyword evidence="7" id="KW-0436">Ligase</keyword>
<feature type="transmembrane region" description="Helical" evidence="5">
    <location>
        <begin position="12"/>
        <end position="31"/>
    </location>
</feature>
<name>A0ABU0HN03_9HYPH</name>
<feature type="transmembrane region" description="Helical" evidence="5">
    <location>
        <begin position="63"/>
        <end position="80"/>
    </location>
</feature>
<evidence type="ECO:0000313" key="7">
    <source>
        <dbReference type="EMBL" id="MDQ0443691.1"/>
    </source>
</evidence>
<sequence length="464" mass="47533">MAATGHGQTLLQGFALPLAAALALMGALVVAGSAGTLLPVALAGTAAAGVLIAGFVRGAPWGIAALLTMALLGLSLNFRVRGVGEVGLDWQNGAKLATWVVLAGVTVLRRRDLAPLLRQPCYGLAFAYAGLALASTGWSQTPAYTAANALGMVAYLGLAGLAATRMGEGAALRTMIAAISVLAAVSLAGGLLVPDLAWSPPSDVEVNYRLEGFSGHPNALGQQAAVLCLLAVAARRLRAIGTVAFLAAAGLGLATLLTSRSRFALTAFLASWAFVVLRRRPAGRVLMAGGAGLALLAAALVTVLPLSGIDALFDGLSRTGDASEIVTLTGRTDLWAAAAELIARAPLFGWGFAGTEGMLADYVPRNFVGATVNPHNMVMQTLMSLGFLGSLPAFALFALLGVKAFVRPDDLRDQVVLFVLIDGLGEVEVYGTPVLLNLVFYWALARDAAGAAPGRLAHYGRASP</sequence>
<evidence type="ECO:0000259" key="6">
    <source>
        <dbReference type="Pfam" id="PF04932"/>
    </source>
</evidence>
<evidence type="ECO:0000256" key="1">
    <source>
        <dbReference type="ARBA" id="ARBA00004141"/>
    </source>
</evidence>
<keyword evidence="4 5" id="KW-0472">Membrane</keyword>
<reference evidence="7 8" key="1">
    <citation type="submission" date="2023-07" db="EMBL/GenBank/DDBJ databases">
        <title>Genomic Encyclopedia of Type Strains, Phase IV (KMG-IV): sequencing the most valuable type-strain genomes for metagenomic binning, comparative biology and taxonomic classification.</title>
        <authorList>
            <person name="Goeker M."/>
        </authorList>
    </citation>
    <scope>NUCLEOTIDE SEQUENCE [LARGE SCALE GENOMIC DNA]</scope>
    <source>
        <strain evidence="7 8">DSM 19562</strain>
    </source>
</reference>
<dbReference type="InterPro" id="IPR051533">
    <property type="entry name" value="WaaL-like"/>
</dbReference>
<proteinExistence type="predicted"/>
<organism evidence="7 8">
    <name type="scientific">Methylobacterium persicinum</name>
    <dbReference type="NCBI Taxonomy" id="374426"/>
    <lineage>
        <taxon>Bacteria</taxon>
        <taxon>Pseudomonadati</taxon>
        <taxon>Pseudomonadota</taxon>
        <taxon>Alphaproteobacteria</taxon>
        <taxon>Hyphomicrobiales</taxon>
        <taxon>Methylobacteriaceae</taxon>
        <taxon>Methylobacterium</taxon>
    </lineage>
</organism>
<comment type="caution">
    <text evidence="7">The sequence shown here is derived from an EMBL/GenBank/DDBJ whole genome shotgun (WGS) entry which is preliminary data.</text>
</comment>
<keyword evidence="3 5" id="KW-1133">Transmembrane helix</keyword>
<evidence type="ECO:0000313" key="8">
    <source>
        <dbReference type="Proteomes" id="UP001236369"/>
    </source>
</evidence>
<feature type="transmembrane region" description="Helical" evidence="5">
    <location>
        <begin position="382"/>
        <end position="402"/>
    </location>
</feature>
<dbReference type="InterPro" id="IPR007016">
    <property type="entry name" value="O-antigen_ligase-rel_domated"/>
</dbReference>
<dbReference type="Pfam" id="PF04932">
    <property type="entry name" value="Wzy_C"/>
    <property type="match status" value="1"/>
</dbReference>
<feature type="transmembrane region" description="Helical" evidence="5">
    <location>
        <begin position="175"/>
        <end position="193"/>
    </location>
</feature>
<dbReference type="RefSeq" id="WP_238252534.1">
    <property type="nucleotide sequence ID" value="NZ_BPQX01000055.1"/>
</dbReference>
<evidence type="ECO:0000256" key="4">
    <source>
        <dbReference type="ARBA" id="ARBA00023136"/>
    </source>
</evidence>
<dbReference type="PANTHER" id="PTHR37422">
    <property type="entry name" value="TEICHURONIC ACID BIOSYNTHESIS PROTEIN TUAE"/>
    <property type="match status" value="1"/>
</dbReference>
<dbReference type="Proteomes" id="UP001236369">
    <property type="component" value="Unassembled WGS sequence"/>
</dbReference>
<dbReference type="EMBL" id="JAUSVV010000007">
    <property type="protein sequence ID" value="MDQ0443691.1"/>
    <property type="molecule type" value="Genomic_DNA"/>
</dbReference>
<keyword evidence="8" id="KW-1185">Reference proteome</keyword>
<gene>
    <name evidence="7" type="ORF">QO016_003196</name>
</gene>
<dbReference type="GO" id="GO:0016874">
    <property type="term" value="F:ligase activity"/>
    <property type="evidence" value="ECO:0007669"/>
    <property type="project" value="UniProtKB-KW"/>
</dbReference>
<evidence type="ECO:0000256" key="3">
    <source>
        <dbReference type="ARBA" id="ARBA00022989"/>
    </source>
</evidence>
<protein>
    <submittedName>
        <fullName evidence="7">O-antigen ligase</fullName>
    </submittedName>
</protein>
<dbReference type="PANTHER" id="PTHR37422:SF13">
    <property type="entry name" value="LIPOPOLYSACCHARIDE BIOSYNTHESIS PROTEIN PA4999-RELATED"/>
    <property type="match status" value="1"/>
</dbReference>
<evidence type="ECO:0000256" key="2">
    <source>
        <dbReference type="ARBA" id="ARBA00022692"/>
    </source>
</evidence>
<feature type="transmembrane region" description="Helical" evidence="5">
    <location>
        <begin position="37"/>
        <end position="56"/>
    </location>
</feature>
<accession>A0ABU0HN03</accession>
<feature type="domain" description="O-antigen ligase-related" evidence="6">
    <location>
        <begin position="248"/>
        <end position="391"/>
    </location>
</feature>
<feature type="transmembrane region" description="Helical" evidence="5">
    <location>
        <begin position="121"/>
        <end position="138"/>
    </location>
</feature>
<feature type="transmembrane region" description="Helical" evidence="5">
    <location>
        <begin position="285"/>
        <end position="306"/>
    </location>
</feature>
<comment type="subcellular location">
    <subcellularLocation>
        <location evidence="1">Membrane</location>
        <topology evidence="1">Multi-pass membrane protein</topology>
    </subcellularLocation>
</comment>